<evidence type="ECO:0000256" key="4">
    <source>
        <dbReference type="ARBA" id="ARBA00023136"/>
    </source>
</evidence>
<feature type="transmembrane region" description="Helical" evidence="5">
    <location>
        <begin position="6"/>
        <end position="30"/>
    </location>
</feature>
<dbReference type="Gene3D" id="1.20.1070.10">
    <property type="entry name" value="Rhodopsin 7-helix transmembrane proteins"/>
    <property type="match status" value="1"/>
</dbReference>
<comment type="subcellular location">
    <subcellularLocation>
        <location evidence="1">Membrane</location>
    </subcellularLocation>
</comment>
<organism evidence="7 8">
    <name type="scientific">Steinernema glaseri</name>
    <dbReference type="NCBI Taxonomy" id="37863"/>
    <lineage>
        <taxon>Eukaryota</taxon>
        <taxon>Metazoa</taxon>
        <taxon>Ecdysozoa</taxon>
        <taxon>Nematoda</taxon>
        <taxon>Chromadorea</taxon>
        <taxon>Rhabditida</taxon>
        <taxon>Tylenchina</taxon>
        <taxon>Panagrolaimomorpha</taxon>
        <taxon>Strongyloidoidea</taxon>
        <taxon>Steinernematidae</taxon>
        <taxon>Steinernema</taxon>
    </lineage>
</organism>
<dbReference type="WBParaSite" id="L893_g30266.t1">
    <property type="protein sequence ID" value="L893_g30266.t1"/>
    <property type="gene ID" value="L893_g30266"/>
</dbReference>
<evidence type="ECO:0000259" key="6">
    <source>
        <dbReference type="PROSITE" id="PS50262"/>
    </source>
</evidence>
<dbReference type="Pfam" id="PF10320">
    <property type="entry name" value="7TM_GPCR_Srsx"/>
    <property type="match status" value="1"/>
</dbReference>
<dbReference type="PANTHER" id="PTHR23360">
    <property type="entry name" value="G-PROTEIN COUPLED RECEPTORS FAMILY 1 PROFILE DOMAIN-CONTAINING PROTEIN-RELATED"/>
    <property type="match status" value="1"/>
</dbReference>
<dbReference type="InterPro" id="IPR019424">
    <property type="entry name" value="7TM_GPCR_Srsx"/>
</dbReference>
<reference evidence="8" key="1">
    <citation type="submission" date="2016-11" db="UniProtKB">
        <authorList>
            <consortium name="WormBaseParasite"/>
        </authorList>
    </citation>
    <scope>IDENTIFICATION</scope>
</reference>
<keyword evidence="4 5" id="KW-0472">Membrane</keyword>
<keyword evidence="7" id="KW-1185">Reference proteome</keyword>
<feature type="transmembrane region" description="Helical" evidence="5">
    <location>
        <begin position="170"/>
        <end position="199"/>
    </location>
</feature>
<proteinExistence type="predicted"/>
<feature type="transmembrane region" description="Helical" evidence="5">
    <location>
        <begin position="83"/>
        <end position="105"/>
    </location>
</feature>
<protein>
    <submittedName>
        <fullName evidence="8">G_PROTEIN_RECEP_F1_2 domain-containing protein</fullName>
    </submittedName>
</protein>
<dbReference type="Proteomes" id="UP000095287">
    <property type="component" value="Unplaced"/>
</dbReference>
<sequence length="309" mass="35456">MELQYYLNAYGFLILGIFLVLFNLPVMVVVCRSKKLRNQYGVLITGLLNGFLSGVVSGGYGIFRLVLFAMGRDDVMITVTECFYNPLTFLLIWTFPMTGLGLLLNSIDRLIVINFPLSYFRFNVKVVVLLNIIAVILNSGIVFVTCYFTIQTRSTVTIDVFCTHYDLFSPSMYVFLAAVRAFLAVLAVLLMFFVLVVFVKQNRIRTKQAFHTDETMKRHYDLFSPSMYVFLAAVRAFLAVLAVLLMFFVLVVFVKQNRIRTKQAFHTDETMKRFTTRQMDYTKTMLISCIATIGRIQASMGNLLRKELF</sequence>
<dbReference type="InterPro" id="IPR017452">
    <property type="entry name" value="GPCR_Rhodpsn_7TM"/>
</dbReference>
<evidence type="ECO:0000256" key="1">
    <source>
        <dbReference type="ARBA" id="ARBA00004370"/>
    </source>
</evidence>
<keyword evidence="3 5" id="KW-1133">Transmembrane helix</keyword>
<accession>A0A1I7ZVV0</accession>
<name>A0A1I7ZVV0_9BILA</name>
<keyword evidence="2 5" id="KW-0812">Transmembrane</keyword>
<dbReference type="PROSITE" id="PS50262">
    <property type="entry name" value="G_PROTEIN_RECEP_F1_2"/>
    <property type="match status" value="1"/>
</dbReference>
<dbReference type="SUPFAM" id="SSF81321">
    <property type="entry name" value="Family A G protein-coupled receptor-like"/>
    <property type="match status" value="1"/>
</dbReference>
<dbReference type="AlphaFoldDB" id="A0A1I7ZVV0"/>
<evidence type="ECO:0000256" key="2">
    <source>
        <dbReference type="ARBA" id="ARBA00022692"/>
    </source>
</evidence>
<evidence type="ECO:0000256" key="5">
    <source>
        <dbReference type="SAM" id="Phobius"/>
    </source>
</evidence>
<evidence type="ECO:0000313" key="8">
    <source>
        <dbReference type="WBParaSite" id="L893_g30266.t1"/>
    </source>
</evidence>
<dbReference type="InterPro" id="IPR047130">
    <property type="entry name" value="7TM_GPCR_Srsx_nematod"/>
</dbReference>
<feature type="transmembrane region" description="Helical" evidence="5">
    <location>
        <begin position="126"/>
        <end position="150"/>
    </location>
</feature>
<evidence type="ECO:0000256" key="3">
    <source>
        <dbReference type="ARBA" id="ARBA00022989"/>
    </source>
</evidence>
<feature type="transmembrane region" description="Helical" evidence="5">
    <location>
        <begin position="42"/>
        <end position="63"/>
    </location>
</feature>
<feature type="domain" description="G-protein coupled receptors family 1 profile" evidence="6">
    <location>
        <begin position="22"/>
        <end position="249"/>
    </location>
</feature>
<dbReference type="GO" id="GO:0016020">
    <property type="term" value="C:membrane"/>
    <property type="evidence" value="ECO:0007669"/>
    <property type="project" value="UniProtKB-SubCell"/>
</dbReference>
<evidence type="ECO:0000313" key="7">
    <source>
        <dbReference type="Proteomes" id="UP000095287"/>
    </source>
</evidence>
<feature type="transmembrane region" description="Helical" evidence="5">
    <location>
        <begin position="227"/>
        <end position="254"/>
    </location>
</feature>